<comment type="caution">
    <text evidence="4">The sequence shown here is derived from an EMBL/GenBank/DDBJ whole genome shotgun (WGS) entry which is preliminary data.</text>
</comment>
<keyword evidence="1" id="KW-0433">Leucine-rich repeat</keyword>
<accession>A0AAW2Q984</accession>
<dbReference type="GO" id="GO:0006952">
    <property type="term" value="P:defense response"/>
    <property type="evidence" value="ECO:0007669"/>
    <property type="project" value="UniProtKB-ARBA"/>
</dbReference>
<dbReference type="EMBL" id="JACGWK010000003">
    <property type="protein sequence ID" value="KAL0364215.1"/>
    <property type="molecule type" value="Genomic_DNA"/>
</dbReference>
<dbReference type="Pfam" id="PF00560">
    <property type="entry name" value="LRR_1"/>
    <property type="match status" value="1"/>
</dbReference>
<dbReference type="GO" id="GO:0005737">
    <property type="term" value="C:cytoplasm"/>
    <property type="evidence" value="ECO:0007669"/>
    <property type="project" value="TreeGrafter"/>
</dbReference>
<dbReference type="SUPFAM" id="SSF52058">
    <property type="entry name" value="L domain-like"/>
    <property type="match status" value="1"/>
</dbReference>
<name>A0AAW2Q984_9LAMI</name>
<dbReference type="Pfam" id="PF13855">
    <property type="entry name" value="LRR_8"/>
    <property type="match status" value="1"/>
</dbReference>
<dbReference type="GO" id="GO:0051707">
    <property type="term" value="P:response to other organism"/>
    <property type="evidence" value="ECO:0007669"/>
    <property type="project" value="UniProtKB-ARBA"/>
</dbReference>
<proteinExistence type="inferred from homology"/>
<dbReference type="PANTHER" id="PTHR48051">
    <property type="match status" value="1"/>
</dbReference>
<comment type="similarity">
    <text evidence="3">Belongs to the SHOC2 family.</text>
</comment>
<reference evidence="4" key="1">
    <citation type="submission" date="2020-06" db="EMBL/GenBank/DDBJ databases">
        <authorList>
            <person name="Li T."/>
            <person name="Hu X."/>
            <person name="Zhang T."/>
            <person name="Song X."/>
            <person name="Zhang H."/>
            <person name="Dai N."/>
            <person name="Sheng W."/>
            <person name="Hou X."/>
            <person name="Wei L."/>
        </authorList>
    </citation>
    <scope>NUCLEOTIDE SEQUENCE</scope>
    <source>
        <strain evidence="4">G01</strain>
        <tissue evidence="4">Leaf</tissue>
    </source>
</reference>
<evidence type="ECO:0000256" key="3">
    <source>
        <dbReference type="ARBA" id="ARBA00023786"/>
    </source>
</evidence>
<dbReference type="InterPro" id="IPR032675">
    <property type="entry name" value="LRR_dom_sf"/>
</dbReference>
<dbReference type="SMART" id="SM00364">
    <property type="entry name" value="LRR_BAC"/>
    <property type="match status" value="6"/>
</dbReference>
<evidence type="ECO:0000313" key="4">
    <source>
        <dbReference type="EMBL" id="KAL0364215.1"/>
    </source>
</evidence>
<dbReference type="SMART" id="SM00369">
    <property type="entry name" value="LRR_TYP"/>
    <property type="match status" value="6"/>
</dbReference>
<dbReference type="InterPro" id="IPR003591">
    <property type="entry name" value="Leu-rich_rpt_typical-subtyp"/>
</dbReference>
<sequence>MDRGIGEEFVEVGLSDNVILNEEKEDDDDVNKEVVRILRDALDKDKVVERVDLSGRQLRFLPEPFGKIHGLVVLNLSHNQLEVIPDSISGLQKLEELNLSSNFLETLPDSIGLLVNLKILDVSGNKLKKLPESIAGCRSLLELDVSFNNLMFLPTNIGYGLVNLQTLSIQLNKLRAFPNSICEMKSLRNLDAHFNAIHSLPHAMGRLTNLEVLNVSSNFSDLTEVPETIGDLNPLVIPPIEIVNKGVETIKEYMMKRRLDMLEAEQQRDSVEENREAETGWMAWGTSVLHNVYSGVSHTVAGYVEKKAPKDPFLDQQLLMKNPSFGFQNCVHRIIVVVF</sequence>
<evidence type="ECO:0000256" key="2">
    <source>
        <dbReference type="ARBA" id="ARBA00022737"/>
    </source>
</evidence>
<dbReference type="PANTHER" id="PTHR48051:SF54">
    <property type="entry name" value="LEUCINE-RICH REPEAT-CONTAINING PROTEIN"/>
    <property type="match status" value="1"/>
</dbReference>
<dbReference type="PROSITE" id="PS51450">
    <property type="entry name" value="LRR"/>
    <property type="match status" value="3"/>
</dbReference>
<organism evidence="4">
    <name type="scientific">Sesamum angustifolium</name>
    <dbReference type="NCBI Taxonomy" id="2727405"/>
    <lineage>
        <taxon>Eukaryota</taxon>
        <taxon>Viridiplantae</taxon>
        <taxon>Streptophyta</taxon>
        <taxon>Embryophyta</taxon>
        <taxon>Tracheophyta</taxon>
        <taxon>Spermatophyta</taxon>
        <taxon>Magnoliopsida</taxon>
        <taxon>eudicotyledons</taxon>
        <taxon>Gunneridae</taxon>
        <taxon>Pentapetalae</taxon>
        <taxon>asterids</taxon>
        <taxon>lamiids</taxon>
        <taxon>Lamiales</taxon>
        <taxon>Pedaliaceae</taxon>
        <taxon>Sesamum</taxon>
    </lineage>
</organism>
<dbReference type="SMART" id="SM00365">
    <property type="entry name" value="LRR_SD22"/>
    <property type="match status" value="3"/>
</dbReference>
<keyword evidence="2" id="KW-0677">Repeat</keyword>
<dbReference type="InterPro" id="IPR001611">
    <property type="entry name" value="Leu-rich_rpt"/>
</dbReference>
<dbReference type="AlphaFoldDB" id="A0AAW2Q984"/>
<evidence type="ECO:0000256" key="1">
    <source>
        <dbReference type="ARBA" id="ARBA00022614"/>
    </source>
</evidence>
<protein>
    <submittedName>
        <fullName evidence="4">Plant intracellular Ras-group-related LRR protein 9</fullName>
    </submittedName>
</protein>
<dbReference type="InterPro" id="IPR050216">
    <property type="entry name" value="LRR_domain-containing"/>
</dbReference>
<gene>
    <name evidence="4" type="ORF">Sangu_0519100</name>
</gene>
<reference evidence="4" key="2">
    <citation type="journal article" date="2024" name="Plant">
        <title>Genomic evolution and insights into agronomic trait innovations of Sesamum species.</title>
        <authorList>
            <person name="Miao H."/>
            <person name="Wang L."/>
            <person name="Qu L."/>
            <person name="Liu H."/>
            <person name="Sun Y."/>
            <person name="Le M."/>
            <person name="Wang Q."/>
            <person name="Wei S."/>
            <person name="Zheng Y."/>
            <person name="Lin W."/>
            <person name="Duan Y."/>
            <person name="Cao H."/>
            <person name="Xiong S."/>
            <person name="Wang X."/>
            <person name="Wei L."/>
            <person name="Li C."/>
            <person name="Ma Q."/>
            <person name="Ju M."/>
            <person name="Zhao R."/>
            <person name="Li G."/>
            <person name="Mu C."/>
            <person name="Tian Q."/>
            <person name="Mei H."/>
            <person name="Zhang T."/>
            <person name="Gao T."/>
            <person name="Zhang H."/>
        </authorList>
    </citation>
    <scope>NUCLEOTIDE SEQUENCE</scope>
    <source>
        <strain evidence="4">G01</strain>
    </source>
</reference>
<dbReference type="Gene3D" id="3.80.10.10">
    <property type="entry name" value="Ribonuclease Inhibitor"/>
    <property type="match status" value="2"/>
</dbReference>